<dbReference type="InterPro" id="IPR050586">
    <property type="entry name" value="CPA3_Na-H_Antiporter_D"/>
</dbReference>
<accession>A0A7C1FTC6</accession>
<keyword evidence="6 8" id="KW-0472">Membrane</keyword>
<dbReference type="AlphaFoldDB" id="A0A7C1FTC6"/>
<evidence type="ECO:0000313" key="10">
    <source>
        <dbReference type="EMBL" id="HDX31915.1"/>
    </source>
</evidence>
<dbReference type="InterPro" id="IPR001750">
    <property type="entry name" value="ND/Mrp_TM"/>
</dbReference>
<keyword evidence="4 7" id="KW-0812">Transmembrane</keyword>
<feature type="transmembrane region" description="Helical" evidence="8">
    <location>
        <begin position="419"/>
        <end position="443"/>
    </location>
</feature>
<feature type="transmembrane region" description="Helical" evidence="8">
    <location>
        <begin position="333"/>
        <end position="361"/>
    </location>
</feature>
<dbReference type="EMBL" id="DSMG01000102">
    <property type="protein sequence ID" value="HDX31915.1"/>
    <property type="molecule type" value="Genomic_DNA"/>
</dbReference>
<feature type="domain" description="NADH:quinone oxidoreductase/Mrp antiporter transmembrane" evidence="9">
    <location>
        <begin position="135"/>
        <end position="432"/>
    </location>
</feature>
<gene>
    <name evidence="10" type="ORF">ENQ20_10555</name>
</gene>
<evidence type="ECO:0000256" key="6">
    <source>
        <dbReference type="ARBA" id="ARBA00023136"/>
    </source>
</evidence>
<comment type="similarity">
    <text evidence="2">Belongs to the CPA3 antiporters (TC 2.A.63) subunit D family.</text>
</comment>
<evidence type="ECO:0000256" key="1">
    <source>
        <dbReference type="ARBA" id="ARBA00004651"/>
    </source>
</evidence>
<evidence type="ECO:0000256" key="2">
    <source>
        <dbReference type="ARBA" id="ARBA00005346"/>
    </source>
</evidence>
<evidence type="ECO:0000256" key="3">
    <source>
        <dbReference type="ARBA" id="ARBA00022475"/>
    </source>
</evidence>
<evidence type="ECO:0000256" key="8">
    <source>
        <dbReference type="SAM" id="Phobius"/>
    </source>
</evidence>
<feature type="transmembrane region" description="Helical" evidence="8">
    <location>
        <begin position="170"/>
        <end position="189"/>
    </location>
</feature>
<feature type="transmembrane region" description="Helical" evidence="8">
    <location>
        <begin position="117"/>
        <end position="135"/>
    </location>
</feature>
<keyword evidence="5 8" id="KW-1133">Transmembrane helix</keyword>
<comment type="caution">
    <text evidence="10">The sequence shown here is derived from an EMBL/GenBank/DDBJ whole genome shotgun (WGS) entry which is preliminary data.</text>
</comment>
<feature type="transmembrane region" description="Helical" evidence="8">
    <location>
        <begin position="248"/>
        <end position="275"/>
    </location>
</feature>
<feature type="transmembrane region" description="Helical" evidence="8">
    <location>
        <begin position="306"/>
        <end position="327"/>
    </location>
</feature>
<dbReference type="PANTHER" id="PTHR42703">
    <property type="entry name" value="NADH DEHYDROGENASE"/>
    <property type="match status" value="1"/>
</dbReference>
<dbReference type="PANTHER" id="PTHR42703:SF1">
    <property type="entry name" value="NA(+)_H(+) ANTIPORTER SUBUNIT D1"/>
    <property type="match status" value="1"/>
</dbReference>
<name>A0A7C1FTC6_9CHLR</name>
<protein>
    <recommendedName>
        <fullName evidence="9">NADH:quinone oxidoreductase/Mrp antiporter transmembrane domain-containing protein</fullName>
    </recommendedName>
</protein>
<keyword evidence="3" id="KW-1003">Cell membrane</keyword>
<evidence type="ECO:0000256" key="4">
    <source>
        <dbReference type="ARBA" id="ARBA00022692"/>
    </source>
</evidence>
<comment type="subcellular location">
    <subcellularLocation>
        <location evidence="1">Cell membrane</location>
        <topology evidence="1">Multi-pass membrane protein</topology>
    </subcellularLocation>
    <subcellularLocation>
        <location evidence="7">Membrane</location>
        <topology evidence="7">Multi-pass membrane protein</topology>
    </subcellularLocation>
</comment>
<feature type="transmembrane region" description="Helical" evidence="8">
    <location>
        <begin position="281"/>
        <end position="299"/>
    </location>
</feature>
<evidence type="ECO:0000259" key="9">
    <source>
        <dbReference type="Pfam" id="PF00361"/>
    </source>
</evidence>
<dbReference type="Pfam" id="PF00361">
    <property type="entry name" value="Proton_antipo_M"/>
    <property type="match status" value="1"/>
</dbReference>
<feature type="transmembrane region" description="Helical" evidence="8">
    <location>
        <begin position="6"/>
        <end position="28"/>
    </location>
</feature>
<feature type="transmembrane region" description="Helical" evidence="8">
    <location>
        <begin position="40"/>
        <end position="60"/>
    </location>
</feature>
<feature type="transmembrane region" description="Helical" evidence="8">
    <location>
        <begin position="209"/>
        <end position="236"/>
    </location>
</feature>
<sequence length="539" mass="58016">MSLHPTVITLPVAIPLLLGAVGMFLQFVQLPHRLQVQQTLVGVGVVVNLAVALLLLIFVLDRGPVAYQMGLWMPPFGITVYLDALSAIMLVMVGLLSALIFPFALATIDSERAQLGFFPMMLFLLMGANGAFLTGDLFNLYVFYEVMLMASFVLLTIGGTPSQLNGGIRYVVLNLVGSMMLLLAAGVSYGTLGTLNMAHIAVRMNDAPYLVQAIIAGLLLIAFGAKAAVFPVFFWLPSSYHTPHPVVTALFSGVLTKVGMYSMFRVFPLFFPWLLNSWQPLLMAIAGLTMVVGVLGAFAQPTIRRLLSFHIISQIGYMVMGLAVAMTPNPYGIGFGLALAILFLVHNQIVKTALLLGGGAIELEMGTGKLNELGGLVHLKPLQATVFFIAAFSLAGFPPTSGFIGKLGLLEVTFSSGQWVIAGVSVFVSLLTTMSMIRLWQYIFWGKMHRKPLAMRQQTAPNYSWMTVAPVIVLVVLSLALGLAAQSALNVVQTAANQAIDRAAYVKTVGPMLTEQDLRIAPPEWGLTNALPATELAGR</sequence>
<feature type="transmembrane region" description="Helical" evidence="8">
    <location>
        <begin position="382"/>
        <end position="399"/>
    </location>
</feature>
<organism evidence="10">
    <name type="scientific">Caldilinea aerophila</name>
    <dbReference type="NCBI Taxonomy" id="133453"/>
    <lineage>
        <taxon>Bacteria</taxon>
        <taxon>Bacillati</taxon>
        <taxon>Chloroflexota</taxon>
        <taxon>Caldilineae</taxon>
        <taxon>Caldilineales</taxon>
        <taxon>Caldilineaceae</taxon>
        <taxon>Caldilinea</taxon>
    </lineage>
</organism>
<evidence type="ECO:0000256" key="7">
    <source>
        <dbReference type="RuleBase" id="RU000320"/>
    </source>
</evidence>
<feature type="transmembrane region" description="Helical" evidence="8">
    <location>
        <begin position="463"/>
        <end position="485"/>
    </location>
</feature>
<feature type="transmembrane region" description="Helical" evidence="8">
    <location>
        <begin position="80"/>
        <end position="105"/>
    </location>
</feature>
<evidence type="ECO:0000256" key="5">
    <source>
        <dbReference type="ARBA" id="ARBA00022989"/>
    </source>
</evidence>
<reference evidence="10" key="1">
    <citation type="journal article" date="2020" name="mSystems">
        <title>Genome- and Community-Level Interaction Insights into Carbon Utilization and Element Cycling Functions of Hydrothermarchaeota in Hydrothermal Sediment.</title>
        <authorList>
            <person name="Zhou Z."/>
            <person name="Liu Y."/>
            <person name="Xu W."/>
            <person name="Pan J."/>
            <person name="Luo Z.H."/>
            <person name="Li M."/>
        </authorList>
    </citation>
    <scope>NUCLEOTIDE SEQUENCE [LARGE SCALE GENOMIC DNA]</scope>
    <source>
        <strain evidence="10">SpSt-289</strain>
    </source>
</reference>
<feature type="transmembrane region" description="Helical" evidence="8">
    <location>
        <begin position="141"/>
        <end position="158"/>
    </location>
</feature>
<proteinExistence type="inferred from homology"/>
<dbReference type="GO" id="GO:0005886">
    <property type="term" value="C:plasma membrane"/>
    <property type="evidence" value="ECO:0007669"/>
    <property type="project" value="UniProtKB-SubCell"/>
</dbReference>
<dbReference type="PRINTS" id="PR01434">
    <property type="entry name" value="NADHDHGNASE5"/>
</dbReference>